<dbReference type="GO" id="GO:0005739">
    <property type="term" value="C:mitochondrion"/>
    <property type="evidence" value="ECO:0007669"/>
    <property type="project" value="UniProtKB-SubCell"/>
</dbReference>
<evidence type="ECO:0000313" key="12">
    <source>
        <dbReference type="Proteomes" id="UP000532311"/>
    </source>
</evidence>
<dbReference type="GO" id="GO:0004519">
    <property type="term" value="F:endonuclease activity"/>
    <property type="evidence" value="ECO:0007669"/>
    <property type="project" value="UniProtKB-KW"/>
</dbReference>
<dbReference type="EMBL" id="JAAQPF010000830">
    <property type="protein sequence ID" value="KAF5696591.1"/>
    <property type="molecule type" value="Genomic_DNA"/>
</dbReference>
<dbReference type="AlphaFoldDB" id="A0A8H5XN68"/>
<keyword evidence="12" id="KW-1185">Reference proteome</keyword>
<evidence type="ECO:0000256" key="5">
    <source>
        <dbReference type="ARBA" id="ARBA00022759"/>
    </source>
</evidence>
<evidence type="ECO:0000259" key="10">
    <source>
        <dbReference type="Pfam" id="PF17917"/>
    </source>
</evidence>
<dbReference type="InterPro" id="IPR041373">
    <property type="entry name" value="RT_RNaseH"/>
</dbReference>
<evidence type="ECO:0000256" key="1">
    <source>
        <dbReference type="ARBA" id="ARBA00004173"/>
    </source>
</evidence>
<dbReference type="SUPFAM" id="SSF56672">
    <property type="entry name" value="DNA/RNA polymerases"/>
    <property type="match status" value="1"/>
</dbReference>
<sequence length="219" mass="24797">MIIDLLQQRKTNLQCAAKAIKDKREEKTGKKPGPQKSAYRLGRLKTDGKITKYPPRTSIEPIAFFLRMLSDAETKYWATELETAGFLWTLRKTAKYINATNKPPAIMFTDYGAIPDMMRQSDIVNTTARTAVNKKLIRALEYISRFNICVIYKPGREHAVPDALSRLPNEYGQTPPDAPGELDNVPDDRPELWVAAPKQTSVLTPEERETTILLSQTTE</sequence>
<keyword evidence="5" id="KW-0255">Endonuclease</keyword>
<keyword evidence="7" id="KW-0695">RNA-directed DNA polymerase</keyword>
<name>A0A8H5XN68_9HYPO</name>
<reference evidence="11 12" key="1">
    <citation type="submission" date="2020-05" db="EMBL/GenBank/DDBJ databases">
        <title>Identification and distribution of gene clusters putatively required for synthesis of sphingolipid metabolism inhibitors in phylogenetically diverse species of the filamentous fungus Fusarium.</title>
        <authorList>
            <person name="Kim H.-S."/>
            <person name="Busman M."/>
            <person name="Brown D.W."/>
            <person name="Divon H."/>
            <person name="Uhlig S."/>
            <person name="Proctor R.H."/>
        </authorList>
    </citation>
    <scope>NUCLEOTIDE SEQUENCE [LARGE SCALE GENOMIC DNA]</scope>
    <source>
        <strain evidence="11 12">NRRL 26131</strain>
    </source>
</reference>
<dbReference type="Proteomes" id="UP000532311">
    <property type="component" value="Unassembled WGS sequence"/>
</dbReference>
<dbReference type="GO" id="GO:0016787">
    <property type="term" value="F:hydrolase activity"/>
    <property type="evidence" value="ECO:0007669"/>
    <property type="project" value="UniProtKB-KW"/>
</dbReference>
<feature type="domain" description="Reverse transcriptase RNase H-like" evidence="10">
    <location>
        <begin position="59"/>
        <end position="136"/>
    </location>
</feature>
<keyword evidence="8" id="KW-0496">Mitochondrion</keyword>
<organism evidence="11 12">
    <name type="scientific">Fusarium globosum</name>
    <dbReference type="NCBI Taxonomy" id="78864"/>
    <lineage>
        <taxon>Eukaryota</taxon>
        <taxon>Fungi</taxon>
        <taxon>Dikarya</taxon>
        <taxon>Ascomycota</taxon>
        <taxon>Pezizomycotina</taxon>
        <taxon>Sordariomycetes</taxon>
        <taxon>Hypocreomycetidae</taxon>
        <taxon>Hypocreales</taxon>
        <taxon>Nectriaceae</taxon>
        <taxon>Fusarium</taxon>
        <taxon>Fusarium fujikuroi species complex</taxon>
    </lineage>
</organism>
<evidence type="ECO:0000256" key="3">
    <source>
        <dbReference type="ARBA" id="ARBA00022695"/>
    </source>
</evidence>
<evidence type="ECO:0000256" key="8">
    <source>
        <dbReference type="ARBA" id="ARBA00023128"/>
    </source>
</evidence>
<feature type="region of interest" description="Disordered" evidence="9">
    <location>
        <begin position="168"/>
        <end position="188"/>
    </location>
</feature>
<gene>
    <name evidence="11" type="ORF">FGLOB1_13406</name>
</gene>
<proteinExistence type="predicted"/>
<feature type="region of interest" description="Disordered" evidence="9">
    <location>
        <begin position="200"/>
        <end position="219"/>
    </location>
</feature>
<keyword evidence="3" id="KW-0548">Nucleotidyltransferase</keyword>
<evidence type="ECO:0000256" key="2">
    <source>
        <dbReference type="ARBA" id="ARBA00022679"/>
    </source>
</evidence>
<accession>A0A8H5XN68</accession>
<keyword evidence="4" id="KW-0540">Nuclease</keyword>
<evidence type="ECO:0000256" key="7">
    <source>
        <dbReference type="ARBA" id="ARBA00022918"/>
    </source>
</evidence>
<comment type="subcellular location">
    <subcellularLocation>
        <location evidence="1">Mitochondrion</location>
    </subcellularLocation>
</comment>
<protein>
    <recommendedName>
        <fullName evidence="10">Reverse transcriptase RNase H-like domain-containing protein</fullName>
    </recommendedName>
</protein>
<dbReference type="Pfam" id="PF17917">
    <property type="entry name" value="RT_RNaseH"/>
    <property type="match status" value="1"/>
</dbReference>
<keyword evidence="2" id="KW-0808">Transferase</keyword>
<evidence type="ECO:0000313" key="11">
    <source>
        <dbReference type="EMBL" id="KAF5696591.1"/>
    </source>
</evidence>
<dbReference type="InterPro" id="IPR043502">
    <property type="entry name" value="DNA/RNA_pol_sf"/>
</dbReference>
<keyword evidence="6" id="KW-0378">Hydrolase</keyword>
<comment type="caution">
    <text evidence="11">The sequence shown here is derived from an EMBL/GenBank/DDBJ whole genome shotgun (WGS) entry which is preliminary data.</text>
</comment>
<evidence type="ECO:0000256" key="6">
    <source>
        <dbReference type="ARBA" id="ARBA00022801"/>
    </source>
</evidence>
<evidence type="ECO:0000256" key="9">
    <source>
        <dbReference type="SAM" id="MobiDB-lite"/>
    </source>
</evidence>
<dbReference type="GO" id="GO:0003964">
    <property type="term" value="F:RNA-directed DNA polymerase activity"/>
    <property type="evidence" value="ECO:0007669"/>
    <property type="project" value="UniProtKB-KW"/>
</dbReference>
<evidence type="ECO:0000256" key="4">
    <source>
        <dbReference type="ARBA" id="ARBA00022722"/>
    </source>
</evidence>